<proteinExistence type="predicted"/>
<dbReference type="AlphaFoldDB" id="A0A2U1M8E8"/>
<dbReference type="EMBL" id="PKPP01006140">
    <property type="protein sequence ID" value="PWA57528.1"/>
    <property type="molecule type" value="Genomic_DNA"/>
</dbReference>
<dbReference type="GO" id="GO:0046983">
    <property type="term" value="F:protein dimerization activity"/>
    <property type="evidence" value="ECO:0007669"/>
    <property type="project" value="InterPro"/>
</dbReference>
<dbReference type="OrthoDB" id="2012664at2759"/>
<gene>
    <name evidence="2" type="ORF">CTI12_AA408640</name>
</gene>
<name>A0A2U1M8E8_ARTAN</name>
<evidence type="ECO:0000313" key="2">
    <source>
        <dbReference type="EMBL" id="PWA57528.1"/>
    </source>
</evidence>
<sequence length="397" mass="46619">MQNQVPLFGTLCIDRLFNKDLQLGMNVLNVRTGWNFRSVKYYTPGDQGWAVNIINYVNVEIGASVIKGVGLFRFNSINITYEHESILTTVRIEEMSFLIFEECYAMPMTTLFKWDSYLVLHSHKKDVLFSMRNVHEVLIIDVKVHAFMGSFMCYLQKRGPNMKSGIKDTNTRNWKWYSLIHENMYDPKVKLSSNSKHSHFHVIRYWKDTKSFENIGKGNLLDKLYLRIRLIWFVPGNKIRNRPLVKLLGHVDDEQKPSVGYIYEAMKRAKKATEEGFKFNSSKYERIMQIIDNRSVRARKEKSPAEWWILFGSSTPNLLRFAIKLLSLTCSHAAVREIGVYSTRSTQKEGTDWNKKRLNDLVFVKYNQKLKACYDNRKTIDPICLDNVDERNELHRK</sequence>
<dbReference type="Pfam" id="PF05699">
    <property type="entry name" value="Dimer_Tnp_hAT"/>
    <property type="match status" value="1"/>
</dbReference>
<dbReference type="InterPro" id="IPR012337">
    <property type="entry name" value="RNaseH-like_sf"/>
</dbReference>
<organism evidence="2 3">
    <name type="scientific">Artemisia annua</name>
    <name type="common">Sweet wormwood</name>
    <dbReference type="NCBI Taxonomy" id="35608"/>
    <lineage>
        <taxon>Eukaryota</taxon>
        <taxon>Viridiplantae</taxon>
        <taxon>Streptophyta</taxon>
        <taxon>Embryophyta</taxon>
        <taxon>Tracheophyta</taxon>
        <taxon>Spermatophyta</taxon>
        <taxon>Magnoliopsida</taxon>
        <taxon>eudicotyledons</taxon>
        <taxon>Gunneridae</taxon>
        <taxon>Pentapetalae</taxon>
        <taxon>asterids</taxon>
        <taxon>campanulids</taxon>
        <taxon>Asterales</taxon>
        <taxon>Asteraceae</taxon>
        <taxon>Asteroideae</taxon>
        <taxon>Anthemideae</taxon>
        <taxon>Artemisiinae</taxon>
        <taxon>Artemisia</taxon>
    </lineage>
</organism>
<comment type="caution">
    <text evidence="2">The sequence shown here is derived from an EMBL/GenBank/DDBJ whole genome shotgun (WGS) entry which is preliminary data.</text>
</comment>
<dbReference type="Proteomes" id="UP000245207">
    <property type="component" value="Unassembled WGS sequence"/>
</dbReference>
<evidence type="ECO:0000313" key="3">
    <source>
        <dbReference type="Proteomes" id="UP000245207"/>
    </source>
</evidence>
<reference evidence="2 3" key="1">
    <citation type="journal article" date="2018" name="Mol. Plant">
        <title>The genome of Artemisia annua provides insight into the evolution of Asteraceae family and artemisinin biosynthesis.</title>
        <authorList>
            <person name="Shen Q."/>
            <person name="Zhang L."/>
            <person name="Liao Z."/>
            <person name="Wang S."/>
            <person name="Yan T."/>
            <person name="Shi P."/>
            <person name="Liu M."/>
            <person name="Fu X."/>
            <person name="Pan Q."/>
            <person name="Wang Y."/>
            <person name="Lv Z."/>
            <person name="Lu X."/>
            <person name="Zhang F."/>
            <person name="Jiang W."/>
            <person name="Ma Y."/>
            <person name="Chen M."/>
            <person name="Hao X."/>
            <person name="Li L."/>
            <person name="Tang Y."/>
            <person name="Lv G."/>
            <person name="Zhou Y."/>
            <person name="Sun X."/>
            <person name="Brodelius P.E."/>
            <person name="Rose J.K.C."/>
            <person name="Tang K."/>
        </authorList>
    </citation>
    <scope>NUCLEOTIDE SEQUENCE [LARGE SCALE GENOMIC DNA]</scope>
    <source>
        <strain evidence="3">cv. Huhao1</strain>
        <tissue evidence="2">Leaf</tissue>
    </source>
</reference>
<dbReference type="InterPro" id="IPR008906">
    <property type="entry name" value="HATC_C_dom"/>
</dbReference>
<feature type="domain" description="HAT C-terminal dimerisation" evidence="1">
    <location>
        <begin position="300"/>
        <end position="367"/>
    </location>
</feature>
<protein>
    <recommendedName>
        <fullName evidence="1">HAT C-terminal dimerisation domain-containing protein</fullName>
    </recommendedName>
</protein>
<evidence type="ECO:0000259" key="1">
    <source>
        <dbReference type="Pfam" id="PF05699"/>
    </source>
</evidence>
<dbReference type="STRING" id="35608.A0A2U1M8E8"/>
<accession>A0A2U1M8E8</accession>
<keyword evidence="3" id="KW-1185">Reference proteome</keyword>
<dbReference type="SUPFAM" id="SSF53098">
    <property type="entry name" value="Ribonuclease H-like"/>
    <property type="match status" value="1"/>
</dbReference>